<keyword evidence="3" id="KW-0539">Nucleus</keyword>
<dbReference type="InterPro" id="IPR001748">
    <property type="entry name" value="BUD31"/>
</dbReference>
<dbReference type="Proteomes" id="UP001162640">
    <property type="component" value="Unassembled WGS sequence"/>
</dbReference>
<comment type="subcellular location">
    <subcellularLocation>
        <location evidence="1">Nucleus</location>
    </subcellularLocation>
</comment>
<name>A0A9W7A2S7_9STRA</name>
<evidence type="ECO:0000313" key="6">
    <source>
        <dbReference type="Proteomes" id="UP001162640"/>
    </source>
</evidence>
<dbReference type="GO" id="GO:0000398">
    <property type="term" value="P:mRNA splicing, via spliceosome"/>
    <property type="evidence" value="ECO:0007669"/>
    <property type="project" value="TreeGrafter"/>
</dbReference>
<dbReference type="PANTHER" id="PTHR19411:SF0">
    <property type="entry name" value="PROTEIN BUD31 HOMOLOG"/>
    <property type="match status" value="1"/>
</dbReference>
<proteinExistence type="inferred from homology"/>
<feature type="region of interest" description="Disordered" evidence="4">
    <location>
        <begin position="201"/>
        <end position="288"/>
    </location>
</feature>
<evidence type="ECO:0000256" key="2">
    <source>
        <dbReference type="ARBA" id="ARBA00005287"/>
    </source>
</evidence>
<accession>A0A9W7A2S7</accession>
<organism evidence="5 6">
    <name type="scientific">Triparma laevis f. inornata</name>
    <dbReference type="NCBI Taxonomy" id="1714386"/>
    <lineage>
        <taxon>Eukaryota</taxon>
        <taxon>Sar</taxon>
        <taxon>Stramenopiles</taxon>
        <taxon>Ochrophyta</taxon>
        <taxon>Bolidophyceae</taxon>
        <taxon>Parmales</taxon>
        <taxon>Triparmaceae</taxon>
        <taxon>Triparma</taxon>
    </lineage>
</organism>
<gene>
    <name evidence="5" type="ORF">TL16_g04050</name>
</gene>
<comment type="similarity">
    <text evidence="2">Belongs to the BUD31 (G10) family.</text>
</comment>
<dbReference type="PRINTS" id="PR00322">
    <property type="entry name" value="G10"/>
</dbReference>
<sequence>MTTARYTTRVPSTSKRLNNINNNNPVLRTMSHRGPKPPPGFAYLSSTLTALSNELRTMVNRSHEGLRKSESNWPIIQLTNQRSRYVYDMFYIHKKIDRKTYDYCVRQKIADAALIAKWKKGGYEMLCSNYVITPSNYKFGGVSICRVPKGERREKGEIQDPNTGCTGCASGDVVGGNIFGNKYGQRLAGIQIAREEKKMLSDAKKEKEEKEKPKVEEKAKEGDSETDDSDSDSDDDFGPARPAQVQEEAWGNREENEEGLKVTSQAEGGGDDEEEGEEEGPSKKKQKN</sequence>
<comment type="caution">
    <text evidence="5">The sequence shown here is derived from an EMBL/GenBank/DDBJ whole genome shotgun (WGS) entry which is preliminary data.</text>
</comment>
<protein>
    <recommendedName>
        <fullName evidence="7">G10 protein</fullName>
    </recommendedName>
</protein>
<feature type="compositionally biased region" description="Basic and acidic residues" evidence="4">
    <location>
        <begin position="201"/>
        <end position="223"/>
    </location>
</feature>
<feature type="compositionally biased region" description="Basic and acidic residues" evidence="4">
    <location>
        <begin position="250"/>
        <end position="260"/>
    </location>
</feature>
<evidence type="ECO:0000256" key="3">
    <source>
        <dbReference type="ARBA" id="ARBA00023242"/>
    </source>
</evidence>
<evidence type="ECO:0000256" key="1">
    <source>
        <dbReference type="ARBA" id="ARBA00004123"/>
    </source>
</evidence>
<evidence type="ECO:0000313" key="5">
    <source>
        <dbReference type="EMBL" id="GMH64814.1"/>
    </source>
</evidence>
<feature type="compositionally biased region" description="Acidic residues" evidence="4">
    <location>
        <begin position="269"/>
        <end position="279"/>
    </location>
</feature>
<dbReference type="EMBL" id="BLQM01000109">
    <property type="protein sequence ID" value="GMH64814.1"/>
    <property type="molecule type" value="Genomic_DNA"/>
</dbReference>
<feature type="compositionally biased region" description="Acidic residues" evidence="4">
    <location>
        <begin position="224"/>
        <end position="237"/>
    </location>
</feature>
<evidence type="ECO:0008006" key="7">
    <source>
        <dbReference type="Google" id="ProtNLM"/>
    </source>
</evidence>
<dbReference type="GO" id="GO:0005681">
    <property type="term" value="C:spliceosomal complex"/>
    <property type="evidence" value="ECO:0007669"/>
    <property type="project" value="TreeGrafter"/>
</dbReference>
<reference evidence="6" key="1">
    <citation type="journal article" date="2023" name="Commun. Biol.">
        <title>Genome analysis of Parmales, the sister group of diatoms, reveals the evolutionary specialization of diatoms from phago-mixotrophs to photoautotrophs.</title>
        <authorList>
            <person name="Ban H."/>
            <person name="Sato S."/>
            <person name="Yoshikawa S."/>
            <person name="Yamada K."/>
            <person name="Nakamura Y."/>
            <person name="Ichinomiya M."/>
            <person name="Sato N."/>
            <person name="Blanc-Mathieu R."/>
            <person name="Endo H."/>
            <person name="Kuwata A."/>
            <person name="Ogata H."/>
        </authorList>
    </citation>
    <scope>NUCLEOTIDE SEQUENCE [LARGE SCALE GENOMIC DNA]</scope>
</reference>
<dbReference type="PANTHER" id="PTHR19411">
    <property type="entry name" value="PROTEIN BUD31-RELATED"/>
    <property type="match status" value="1"/>
</dbReference>
<dbReference type="AlphaFoldDB" id="A0A9W7A2S7"/>
<dbReference type="Pfam" id="PF01125">
    <property type="entry name" value="BUD31"/>
    <property type="match status" value="1"/>
</dbReference>
<evidence type="ECO:0000256" key="4">
    <source>
        <dbReference type="SAM" id="MobiDB-lite"/>
    </source>
</evidence>